<evidence type="ECO:0000259" key="3">
    <source>
        <dbReference type="PROSITE" id="PS50110"/>
    </source>
</evidence>
<name>A0ABU8Q0V6_9SPHN</name>
<accession>A0ABU8Q0V6</accession>
<feature type="modified residue" description="4-aspartylphosphate" evidence="2">
    <location>
        <position position="61"/>
    </location>
</feature>
<reference evidence="4 5" key="1">
    <citation type="submission" date="2023-12" db="EMBL/GenBank/DDBJ databases">
        <title>Gut-associated functions are favored during microbiome assembly across C. elegans life.</title>
        <authorList>
            <person name="Zimmermann J."/>
        </authorList>
    </citation>
    <scope>NUCLEOTIDE SEQUENCE [LARGE SCALE GENOMIC DNA]</scope>
    <source>
        <strain evidence="4 5">JUb134</strain>
    </source>
</reference>
<comment type="caution">
    <text evidence="4">The sequence shown here is derived from an EMBL/GenBank/DDBJ whole genome shotgun (WGS) entry which is preliminary data.</text>
</comment>
<dbReference type="PANTHER" id="PTHR44591">
    <property type="entry name" value="STRESS RESPONSE REGULATOR PROTEIN 1"/>
    <property type="match status" value="1"/>
</dbReference>
<protein>
    <submittedName>
        <fullName evidence="4">Response regulator</fullName>
    </submittedName>
</protein>
<evidence type="ECO:0000256" key="2">
    <source>
        <dbReference type="PROSITE-ProRule" id="PRU00169"/>
    </source>
</evidence>
<dbReference type="SUPFAM" id="SSF52172">
    <property type="entry name" value="CheY-like"/>
    <property type="match status" value="1"/>
</dbReference>
<dbReference type="PROSITE" id="PS50110">
    <property type="entry name" value="RESPONSE_REGULATORY"/>
    <property type="match status" value="1"/>
</dbReference>
<organism evidence="4 5">
    <name type="scientific">Sphingomonas molluscorum</name>
    <dbReference type="NCBI Taxonomy" id="418184"/>
    <lineage>
        <taxon>Bacteria</taxon>
        <taxon>Pseudomonadati</taxon>
        <taxon>Pseudomonadota</taxon>
        <taxon>Alphaproteobacteria</taxon>
        <taxon>Sphingomonadales</taxon>
        <taxon>Sphingomonadaceae</taxon>
        <taxon>Sphingomonas</taxon>
    </lineage>
</organism>
<evidence type="ECO:0000313" key="4">
    <source>
        <dbReference type="EMBL" id="MEJ5093226.1"/>
    </source>
</evidence>
<sequence length="122" mass="13277">MIRDVLRGRVVLVLEDSYFIAEDLCAAIEQAGGRVLGPASHVEEALALLLKRDYPDAAILDIDLNGSQSFSVADALAKRKVPILFVTGLDLPALPHAHRKIPVCRKPMRAAEVVRALTRLLA</sequence>
<dbReference type="InterPro" id="IPR011006">
    <property type="entry name" value="CheY-like_superfamily"/>
</dbReference>
<dbReference type="Proteomes" id="UP001380365">
    <property type="component" value="Unassembled WGS sequence"/>
</dbReference>
<dbReference type="PANTHER" id="PTHR44591:SF24">
    <property type="entry name" value="PROTEIN-GLUTAMATE METHYLESTERASE_PROTEIN-GLUTAMINE GLUTAMINASE 1"/>
    <property type="match status" value="1"/>
</dbReference>
<keyword evidence="1 2" id="KW-0597">Phosphoprotein</keyword>
<feature type="domain" description="Response regulatory" evidence="3">
    <location>
        <begin position="10"/>
        <end position="121"/>
    </location>
</feature>
<evidence type="ECO:0000256" key="1">
    <source>
        <dbReference type="ARBA" id="ARBA00022553"/>
    </source>
</evidence>
<dbReference type="Gene3D" id="3.40.50.2300">
    <property type="match status" value="1"/>
</dbReference>
<keyword evidence="5" id="KW-1185">Reference proteome</keyword>
<dbReference type="InterPro" id="IPR050595">
    <property type="entry name" value="Bact_response_regulator"/>
</dbReference>
<proteinExistence type="predicted"/>
<evidence type="ECO:0000313" key="5">
    <source>
        <dbReference type="Proteomes" id="UP001380365"/>
    </source>
</evidence>
<gene>
    <name evidence="4" type="ORF">WH159_01520</name>
</gene>
<dbReference type="SMART" id="SM00448">
    <property type="entry name" value="REC"/>
    <property type="match status" value="1"/>
</dbReference>
<dbReference type="InterPro" id="IPR001789">
    <property type="entry name" value="Sig_transdc_resp-reg_receiver"/>
</dbReference>
<dbReference type="RefSeq" id="WP_165890069.1">
    <property type="nucleotide sequence ID" value="NZ_JBBGZA010000001.1"/>
</dbReference>
<dbReference type="EMBL" id="JBBGZA010000001">
    <property type="protein sequence ID" value="MEJ5093226.1"/>
    <property type="molecule type" value="Genomic_DNA"/>
</dbReference>